<protein>
    <submittedName>
        <fullName evidence="1">Uncharacterized protein</fullName>
    </submittedName>
</protein>
<dbReference type="Proteomes" id="UP000323621">
    <property type="component" value="Unassembled WGS sequence"/>
</dbReference>
<organism evidence="1 2">
    <name type="scientific">Bizionia gelidisalsuginis</name>
    <dbReference type="NCBI Taxonomy" id="291188"/>
    <lineage>
        <taxon>Bacteria</taxon>
        <taxon>Pseudomonadati</taxon>
        <taxon>Bacteroidota</taxon>
        <taxon>Flavobacteriia</taxon>
        <taxon>Flavobacteriales</taxon>
        <taxon>Flavobacteriaceae</taxon>
        <taxon>Bizionia</taxon>
    </lineage>
</organism>
<sequence length="194" mass="22803">MPNYKNSTTEDFIKSCGSRELSEDIGEITDYIKKLKYKRREVETNIENGFASISTPDFIYFINIEQLDEEPSEYILTRTLEEFKDSQIIDSDKFNSIFEKSFDELKFDLSKSINIENLIDHVEDLENDKIKVDYDHNNLNWCTIKIEGLEYDIVVEPNSISITYYRMTSPLNLIKAFEKTHNTLLNTPELKILE</sequence>
<keyword evidence="2" id="KW-1185">Reference proteome</keyword>
<proteinExistence type="predicted"/>
<gene>
    <name evidence="1" type="ORF">ES677_05145</name>
</gene>
<name>A0ABY3MBS2_9FLAO</name>
<dbReference type="RefSeq" id="WP_148380634.1">
    <property type="nucleotide sequence ID" value="NZ_VSKN01000005.1"/>
</dbReference>
<reference evidence="1 2" key="1">
    <citation type="submission" date="2019-08" db="EMBL/GenBank/DDBJ databases">
        <title>Genomes of Antarctic Bizionia species.</title>
        <authorList>
            <person name="Bowman J.P."/>
        </authorList>
    </citation>
    <scope>NUCLEOTIDE SEQUENCE [LARGE SCALE GENOMIC DNA]</scope>
    <source>
        <strain evidence="1 2">IC164</strain>
    </source>
</reference>
<evidence type="ECO:0000313" key="2">
    <source>
        <dbReference type="Proteomes" id="UP000323621"/>
    </source>
</evidence>
<evidence type="ECO:0000313" key="1">
    <source>
        <dbReference type="EMBL" id="TYC14767.1"/>
    </source>
</evidence>
<comment type="caution">
    <text evidence="1">The sequence shown here is derived from an EMBL/GenBank/DDBJ whole genome shotgun (WGS) entry which is preliminary data.</text>
</comment>
<accession>A0ABY3MBS2</accession>
<dbReference type="EMBL" id="VSKN01000005">
    <property type="protein sequence ID" value="TYC14767.1"/>
    <property type="molecule type" value="Genomic_DNA"/>
</dbReference>